<comment type="subunit">
    <text evidence="8 9">F-type ATPases have 2 components, CF(1) - the catalytic core - and CF(0) - the membrane proton channel. CF(1) has five subunits: alpha(3), beta(3), gamma(1), delta(1), epsilon(1). CF(0) has three main subunits: a, b and c.</text>
</comment>
<evidence type="ECO:0000256" key="4">
    <source>
        <dbReference type="ARBA" id="ARBA00023065"/>
    </source>
</evidence>
<protein>
    <recommendedName>
        <fullName evidence="8">ATP synthase epsilon chain</fullName>
    </recommendedName>
    <alternativeName>
        <fullName evidence="8">ATP synthase F1 sector epsilon subunit</fullName>
    </alternativeName>
    <alternativeName>
        <fullName evidence="8">F-ATPase epsilon subunit</fullName>
    </alternativeName>
</protein>
<comment type="similarity">
    <text evidence="2 8 9">Belongs to the ATPase epsilon chain family.</text>
</comment>
<dbReference type="RefSeq" id="WP_208741504.1">
    <property type="nucleotide sequence ID" value="NZ_CP024915.1"/>
</dbReference>
<evidence type="ECO:0000256" key="9">
    <source>
        <dbReference type="RuleBase" id="RU003656"/>
    </source>
</evidence>
<keyword evidence="3 8" id="KW-0813">Transport</keyword>
<keyword evidence="8" id="KW-0375">Hydrogen ion transport</keyword>
<keyword evidence="8" id="KW-1003">Cell membrane</keyword>
<dbReference type="GO" id="GO:0005524">
    <property type="term" value="F:ATP binding"/>
    <property type="evidence" value="ECO:0007669"/>
    <property type="project" value="UniProtKB-UniRule"/>
</dbReference>
<dbReference type="GO" id="GO:0045259">
    <property type="term" value="C:proton-transporting ATP synthase complex"/>
    <property type="evidence" value="ECO:0007669"/>
    <property type="project" value="UniProtKB-KW"/>
</dbReference>
<reference evidence="11 12" key="1">
    <citation type="submission" date="2017-11" db="EMBL/GenBank/DDBJ databases">
        <title>Draft genome of Arthrobacter agilis strain UMCV2, a plant growth-promoting rhizobacterium and biocontrol capacity of phytopathogenic fungi.</title>
        <authorList>
            <person name="Martinez-Camara R."/>
            <person name="Santoyo G."/>
            <person name="Moreno-Hagelsieb G."/>
            <person name="Valencia-Cantero E."/>
        </authorList>
    </citation>
    <scope>NUCLEOTIDE SEQUENCE [LARGE SCALE GENOMIC DNA]</scope>
    <source>
        <strain evidence="11 12">UMCV2</strain>
    </source>
</reference>
<dbReference type="HAMAP" id="MF_00530">
    <property type="entry name" value="ATP_synth_epsil_bac"/>
    <property type="match status" value="1"/>
</dbReference>
<accession>A0A2L0UDU7</accession>
<evidence type="ECO:0000313" key="11">
    <source>
        <dbReference type="EMBL" id="AUZ87453.1"/>
    </source>
</evidence>
<dbReference type="AlphaFoldDB" id="A0A2L0UDU7"/>
<dbReference type="Proteomes" id="UP000239187">
    <property type="component" value="Chromosome"/>
</dbReference>
<dbReference type="Pfam" id="PF02823">
    <property type="entry name" value="ATP-synt_DE_N"/>
    <property type="match status" value="1"/>
</dbReference>
<evidence type="ECO:0000256" key="2">
    <source>
        <dbReference type="ARBA" id="ARBA00005712"/>
    </source>
</evidence>
<evidence type="ECO:0000313" key="12">
    <source>
        <dbReference type="Proteomes" id="UP000239187"/>
    </source>
</evidence>
<keyword evidence="7 8" id="KW-0066">ATP synthesis</keyword>
<dbReference type="CDD" id="cd12152">
    <property type="entry name" value="F1-ATPase_delta"/>
    <property type="match status" value="1"/>
</dbReference>
<dbReference type="InterPro" id="IPR001469">
    <property type="entry name" value="ATP_synth_F1_dsu/esu"/>
</dbReference>
<evidence type="ECO:0000256" key="7">
    <source>
        <dbReference type="ARBA" id="ARBA00023310"/>
    </source>
</evidence>
<evidence type="ECO:0000256" key="5">
    <source>
        <dbReference type="ARBA" id="ARBA00023136"/>
    </source>
</evidence>
<evidence type="ECO:0000259" key="10">
    <source>
        <dbReference type="Pfam" id="PF02823"/>
    </source>
</evidence>
<comment type="subcellular location">
    <subcellularLocation>
        <location evidence="1 8">Cell membrane</location>
        <topology evidence="1 8">Peripheral membrane protein</topology>
    </subcellularLocation>
</comment>
<evidence type="ECO:0000256" key="8">
    <source>
        <dbReference type="HAMAP-Rule" id="MF_00530"/>
    </source>
</evidence>
<dbReference type="Gene3D" id="2.60.15.10">
    <property type="entry name" value="F0F1 ATP synthase delta/epsilon subunit, N-terminal"/>
    <property type="match status" value="1"/>
</dbReference>
<keyword evidence="4 8" id="KW-0406">Ion transport</keyword>
<name>A0A2L0UDU7_9MICC</name>
<dbReference type="GO" id="GO:0005886">
    <property type="term" value="C:plasma membrane"/>
    <property type="evidence" value="ECO:0007669"/>
    <property type="project" value="UniProtKB-SubCell"/>
</dbReference>
<dbReference type="NCBIfam" id="TIGR01216">
    <property type="entry name" value="ATP_synt_epsi"/>
    <property type="match status" value="1"/>
</dbReference>
<dbReference type="PANTHER" id="PTHR13822:SF10">
    <property type="entry name" value="ATP SYNTHASE EPSILON CHAIN, CHLOROPLASTIC"/>
    <property type="match status" value="1"/>
</dbReference>
<organism evidence="11 12">
    <name type="scientific">Arthrobacter agilis</name>
    <dbReference type="NCBI Taxonomy" id="37921"/>
    <lineage>
        <taxon>Bacteria</taxon>
        <taxon>Bacillati</taxon>
        <taxon>Actinomycetota</taxon>
        <taxon>Actinomycetes</taxon>
        <taxon>Micrococcales</taxon>
        <taxon>Micrococcaceae</taxon>
        <taxon>Arthrobacter</taxon>
    </lineage>
</organism>
<dbReference type="SUPFAM" id="SSF51344">
    <property type="entry name" value="Epsilon subunit of F1F0-ATP synthase N-terminal domain"/>
    <property type="match status" value="1"/>
</dbReference>
<keyword evidence="6 8" id="KW-0139">CF(1)</keyword>
<proteinExistence type="inferred from homology"/>
<feature type="domain" description="ATP synthase F1 complex delta/epsilon subunit N-terminal" evidence="10">
    <location>
        <begin position="7"/>
        <end position="86"/>
    </location>
</feature>
<dbReference type="PANTHER" id="PTHR13822">
    <property type="entry name" value="ATP SYNTHASE DELTA/EPSILON CHAIN"/>
    <property type="match status" value="1"/>
</dbReference>
<gene>
    <name evidence="8 11" type="primary">atpC</name>
    <name evidence="11" type="ORF">CVO76_07285</name>
</gene>
<comment type="function">
    <text evidence="8">Produces ATP from ADP in the presence of a proton gradient across the membrane.</text>
</comment>
<dbReference type="InterPro" id="IPR020546">
    <property type="entry name" value="ATP_synth_F1_dsu/esu_N"/>
</dbReference>
<keyword evidence="5 8" id="KW-0472">Membrane</keyword>
<dbReference type="GO" id="GO:0046933">
    <property type="term" value="F:proton-transporting ATP synthase activity, rotational mechanism"/>
    <property type="evidence" value="ECO:0007669"/>
    <property type="project" value="UniProtKB-UniRule"/>
</dbReference>
<evidence type="ECO:0000256" key="1">
    <source>
        <dbReference type="ARBA" id="ARBA00004202"/>
    </source>
</evidence>
<dbReference type="EMBL" id="CP024915">
    <property type="protein sequence ID" value="AUZ87453.1"/>
    <property type="molecule type" value="Genomic_DNA"/>
</dbReference>
<dbReference type="InterPro" id="IPR036771">
    <property type="entry name" value="ATPsynth_dsu/esu_N"/>
</dbReference>
<sequence length="97" mass="9916">MASHGELEVEIVAADHFVWSGAARTVNARTANGQIGILPGHAPILAILEAGELSVEPVNGERLVVGVDGGFFSVDSNRVVIVADNAKVGGSVTPESV</sequence>
<evidence type="ECO:0000256" key="3">
    <source>
        <dbReference type="ARBA" id="ARBA00022448"/>
    </source>
</evidence>
<evidence type="ECO:0000256" key="6">
    <source>
        <dbReference type="ARBA" id="ARBA00023196"/>
    </source>
</evidence>
<dbReference type="NCBIfam" id="NF009977">
    <property type="entry name" value="PRK13442.1"/>
    <property type="match status" value="1"/>
</dbReference>